<evidence type="ECO:0000313" key="1">
    <source>
        <dbReference type="EMBL" id="KAK9068138.1"/>
    </source>
</evidence>
<dbReference type="Proteomes" id="UP001408789">
    <property type="component" value="Unassembled WGS sequence"/>
</dbReference>
<dbReference type="PANTHER" id="PTHR33604:SF3">
    <property type="entry name" value="OSJNBA0004B13.7 PROTEIN"/>
    <property type="match status" value="1"/>
</dbReference>
<evidence type="ECO:0000313" key="2">
    <source>
        <dbReference type="Proteomes" id="UP001408789"/>
    </source>
</evidence>
<organism evidence="1 2">
    <name type="scientific">Deinandra increscens subsp. villosa</name>
    <dbReference type="NCBI Taxonomy" id="3103831"/>
    <lineage>
        <taxon>Eukaryota</taxon>
        <taxon>Viridiplantae</taxon>
        <taxon>Streptophyta</taxon>
        <taxon>Embryophyta</taxon>
        <taxon>Tracheophyta</taxon>
        <taxon>Spermatophyta</taxon>
        <taxon>Magnoliopsida</taxon>
        <taxon>eudicotyledons</taxon>
        <taxon>Gunneridae</taxon>
        <taxon>Pentapetalae</taxon>
        <taxon>asterids</taxon>
        <taxon>campanulids</taxon>
        <taxon>Asterales</taxon>
        <taxon>Asteraceae</taxon>
        <taxon>Asteroideae</taxon>
        <taxon>Heliantheae alliance</taxon>
        <taxon>Madieae</taxon>
        <taxon>Madiinae</taxon>
        <taxon>Deinandra</taxon>
    </lineage>
</organism>
<protein>
    <submittedName>
        <fullName evidence="1">Uncharacterized protein</fullName>
    </submittedName>
</protein>
<sequence length="624" mass="71939">MNFQISKMAPKRGFYPLFLIVSLSAALFILSLHRSSSISFSSSPPITQFPPSITNSNKIPNPSSQNSPNFSLTIKLLTYDRLPSLSRCLQSLSAAHYDEQKVNIHIFVDHFRVLDQKDEYLDQKLNESRRILDFVDGFEWRFGEKMVHYRTANVGLQAQWLEAWWPANDDEFAFVVEDDIELSPFYYRFLKGLIVHYYYNGSNYSPWIYGASLQRPRFVPGKHGNKINIEKETQVFLYQLVGTWGQLLFPKPWKEFRLWYDEHKTKGIKPILDGMVTTGWYKKMGERIWTPWFIKFIHARGYFNIYTNLLHESALSVSHRDTGVNYGKSAGPDSNLIHENMVFKLEPLTNLKWYDFCFREVIPDRVVTSVNELEPVLRSAQKANALVLVSVDQTSKMFTRNLLCHFARLDVRNYVFVGPGSDFLLDLARRGHPVVNVDGFLNSLKEYKSVKFGKEIIAKAYVIKKALEMKYDIWVLDHDMVPVKADFFLDSVKLDPTVDFYIWERLGLLFARSSGSGIWNDRFVNEMTRMVGLKTSTDSGGFGFLAGKMLEAKRGKLQRVDDARFSVKIDESNYNGIQLKNDTKVVFWSSDNMGSGLVQSRLESLGLWIIDTESNCMAVICHPS</sequence>
<gene>
    <name evidence="1" type="ORF">SSX86_012249</name>
</gene>
<dbReference type="EMBL" id="JBCNJP010000014">
    <property type="protein sequence ID" value="KAK9068138.1"/>
    <property type="molecule type" value="Genomic_DNA"/>
</dbReference>
<accession>A0AAP0DBI7</accession>
<keyword evidence="2" id="KW-1185">Reference proteome</keyword>
<comment type="caution">
    <text evidence="1">The sequence shown here is derived from an EMBL/GenBank/DDBJ whole genome shotgun (WGS) entry which is preliminary data.</text>
</comment>
<dbReference type="AlphaFoldDB" id="A0AAP0DBI7"/>
<reference evidence="1 2" key="1">
    <citation type="submission" date="2024-04" db="EMBL/GenBank/DDBJ databases">
        <title>The reference genome of an endangered Asteraceae, Deinandra increscens subsp. villosa, native to the Central Coast of California.</title>
        <authorList>
            <person name="Guilliams M."/>
            <person name="Hasenstab-Lehman K."/>
            <person name="Meyer R."/>
            <person name="Mcevoy S."/>
        </authorList>
    </citation>
    <scope>NUCLEOTIDE SEQUENCE [LARGE SCALE GENOMIC DNA]</scope>
    <source>
        <tissue evidence="1">Leaf</tissue>
    </source>
</reference>
<proteinExistence type="predicted"/>
<dbReference type="PANTHER" id="PTHR33604">
    <property type="entry name" value="OSJNBA0004B13.7 PROTEIN"/>
    <property type="match status" value="1"/>
</dbReference>
<dbReference type="InterPro" id="IPR029044">
    <property type="entry name" value="Nucleotide-diphossugar_trans"/>
</dbReference>
<dbReference type="SUPFAM" id="SSF53448">
    <property type="entry name" value="Nucleotide-diphospho-sugar transferases"/>
    <property type="match status" value="1"/>
</dbReference>
<name>A0AAP0DBI7_9ASTR</name>
<dbReference type="Gene3D" id="3.90.550.10">
    <property type="entry name" value="Spore Coat Polysaccharide Biosynthesis Protein SpsA, Chain A"/>
    <property type="match status" value="1"/>
</dbReference>